<evidence type="ECO:0000256" key="4">
    <source>
        <dbReference type="ARBA" id="ARBA00022475"/>
    </source>
</evidence>
<evidence type="ECO:0000256" key="7">
    <source>
        <dbReference type="ARBA" id="ARBA00023136"/>
    </source>
</evidence>
<keyword evidence="5 8" id="KW-0812">Transmembrane</keyword>
<evidence type="ECO:0000259" key="9">
    <source>
        <dbReference type="Pfam" id="PF04535"/>
    </source>
</evidence>
<evidence type="ECO:0000256" key="8">
    <source>
        <dbReference type="RuleBase" id="RU361233"/>
    </source>
</evidence>
<comment type="subcellular location">
    <subcellularLocation>
        <location evidence="1 8">Cell membrane</location>
        <topology evidence="1 8">Multi-pass membrane protein</topology>
    </subcellularLocation>
</comment>
<dbReference type="OMA" id="ENINDHR"/>
<name>A0A2K1JRZ6_PHYPA</name>
<keyword evidence="4 8" id="KW-1003">Cell membrane</keyword>
<comment type="subunit">
    <text evidence="3 8">Homodimer and heterodimers.</text>
</comment>
<organism evidence="10">
    <name type="scientific">Physcomitrium patens</name>
    <name type="common">Spreading-leaved earth moss</name>
    <name type="synonym">Physcomitrella patens</name>
    <dbReference type="NCBI Taxonomy" id="3218"/>
    <lineage>
        <taxon>Eukaryota</taxon>
        <taxon>Viridiplantae</taxon>
        <taxon>Streptophyta</taxon>
        <taxon>Embryophyta</taxon>
        <taxon>Bryophyta</taxon>
        <taxon>Bryophytina</taxon>
        <taxon>Bryopsida</taxon>
        <taxon>Funariidae</taxon>
        <taxon>Funariales</taxon>
        <taxon>Funariaceae</taxon>
        <taxon>Physcomitrium</taxon>
    </lineage>
</organism>
<keyword evidence="7 8" id="KW-0472">Membrane</keyword>
<dbReference type="SMR" id="A0A2K1JRZ6"/>
<evidence type="ECO:0000256" key="2">
    <source>
        <dbReference type="ARBA" id="ARBA00007651"/>
    </source>
</evidence>
<reference evidence="10" key="2">
    <citation type="journal article" date="2018" name="Plant J.">
        <title>The Physcomitrella patens chromosome-scale assembly reveals moss genome structure and evolution.</title>
        <authorList>
            <person name="Lang D."/>
            <person name="Ullrich K.K."/>
            <person name="Murat F."/>
            <person name="Fuchs J."/>
            <person name="Jenkins J."/>
            <person name="Haas F.B."/>
            <person name="Piednoel M."/>
            <person name="Gundlach H."/>
            <person name="Van Bel M."/>
            <person name="Meyberg R."/>
            <person name="Vives C."/>
            <person name="Morata J."/>
            <person name="Symeonidi A."/>
            <person name="Hiss M."/>
            <person name="Muchero W."/>
            <person name="Kamisugi Y."/>
            <person name="Saleh O."/>
            <person name="Blanc G."/>
            <person name="Decker E.L."/>
            <person name="van Gessel N."/>
            <person name="Grimwood J."/>
            <person name="Hayes R.D."/>
            <person name="Graham S.W."/>
            <person name="Gunter L.E."/>
            <person name="McDaniel S.F."/>
            <person name="Hoernstein S.N.W."/>
            <person name="Larsson A."/>
            <person name="Li F.W."/>
            <person name="Perroud P.F."/>
            <person name="Phillips J."/>
            <person name="Ranjan P."/>
            <person name="Rokshar D.S."/>
            <person name="Rothfels C.J."/>
            <person name="Schneider L."/>
            <person name="Shu S."/>
            <person name="Stevenson D.W."/>
            <person name="Thummler F."/>
            <person name="Tillich M."/>
            <person name="Villarreal Aguilar J.C."/>
            <person name="Widiez T."/>
            <person name="Wong G.K."/>
            <person name="Wymore A."/>
            <person name="Zhang Y."/>
            <person name="Zimmer A.D."/>
            <person name="Quatrano R.S."/>
            <person name="Mayer K.F.X."/>
            <person name="Goodstein D."/>
            <person name="Casacuberta J.M."/>
            <person name="Vandepoele K."/>
            <person name="Reski R."/>
            <person name="Cuming A.C."/>
            <person name="Tuskan G.A."/>
            <person name="Maumus F."/>
            <person name="Salse J."/>
            <person name="Schmutz J."/>
            <person name="Rensing S.A."/>
        </authorList>
    </citation>
    <scope>NUCLEOTIDE SEQUENCE [LARGE SCALE GENOMIC DNA]</scope>
</reference>
<dbReference type="InterPro" id="IPR006459">
    <property type="entry name" value="CASP/CASPL"/>
</dbReference>
<dbReference type="Pfam" id="PF04535">
    <property type="entry name" value="CASP_dom"/>
    <property type="match status" value="1"/>
</dbReference>
<dbReference type="GO" id="GO:0005886">
    <property type="term" value="C:plasma membrane"/>
    <property type="evidence" value="ECO:0007669"/>
    <property type="project" value="UniProtKB-SubCell"/>
</dbReference>
<feature type="domain" description="Casparian strip membrane protein" evidence="9">
    <location>
        <begin position="31"/>
        <end position="178"/>
    </location>
</feature>
<comment type="similarity">
    <text evidence="2 8">Belongs to the Casparian strip membrane proteins (CASP) family.</text>
</comment>
<gene>
    <name evidence="10" type="ORF">PHYPA_016687</name>
</gene>
<feature type="transmembrane region" description="Helical" evidence="8">
    <location>
        <begin position="114"/>
        <end position="141"/>
    </location>
</feature>
<evidence type="ECO:0000256" key="3">
    <source>
        <dbReference type="ARBA" id="ARBA00011489"/>
    </source>
</evidence>
<reference evidence="10" key="1">
    <citation type="journal article" date="2008" name="Science">
        <title>The Physcomitrella genome reveals evolutionary insights into the conquest of land by plants.</title>
        <authorList>
            <person name="Rensing S."/>
            <person name="Lang D."/>
            <person name="Zimmer A."/>
            <person name="Terry A."/>
            <person name="Salamov A."/>
            <person name="Shapiro H."/>
            <person name="Nishiyama T."/>
            <person name="Perroud P.-F."/>
            <person name="Lindquist E."/>
            <person name="Kamisugi Y."/>
            <person name="Tanahashi T."/>
            <person name="Sakakibara K."/>
            <person name="Fujita T."/>
            <person name="Oishi K."/>
            <person name="Shin-I T."/>
            <person name="Kuroki Y."/>
            <person name="Toyoda A."/>
            <person name="Suzuki Y."/>
            <person name="Hashimoto A."/>
            <person name="Yamaguchi K."/>
            <person name="Sugano A."/>
            <person name="Kohara Y."/>
            <person name="Fujiyama A."/>
            <person name="Anterola A."/>
            <person name="Aoki S."/>
            <person name="Ashton N."/>
            <person name="Barbazuk W.B."/>
            <person name="Barker E."/>
            <person name="Bennetzen J."/>
            <person name="Bezanilla M."/>
            <person name="Blankenship R."/>
            <person name="Cho S.H."/>
            <person name="Dutcher S."/>
            <person name="Estelle M."/>
            <person name="Fawcett J.A."/>
            <person name="Gundlach H."/>
            <person name="Hanada K."/>
            <person name="Heyl A."/>
            <person name="Hicks K.A."/>
            <person name="Hugh J."/>
            <person name="Lohr M."/>
            <person name="Mayer K."/>
            <person name="Melkozernov A."/>
            <person name="Murata T."/>
            <person name="Nelson D."/>
            <person name="Pils B."/>
            <person name="Prigge M."/>
            <person name="Reiss B."/>
            <person name="Renner T."/>
            <person name="Rombauts S."/>
            <person name="Rushton P."/>
            <person name="Sanderfoot A."/>
            <person name="Schween G."/>
            <person name="Shiu S.-H."/>
            <person name="Stueber K."/>
            <person name="Theodoulou F.L."/>
            <person name="Tu H."/>
            <person name="Van de Peer Y."/>
            <person name="Verrier P.J."/>
            <person name="Waters E."/>
            <person name="Wood A."/>
            <person name="Yang L."/>
            <person name="Cove D."/>
            <person name="Cuming A."/>
            <person name="Hasebe M."/>
            <person name="Lucas S."/>
            <person name="Mishler D.B."/>
            <person name="Reski R."/>
            <person name="Grigoriev I."/>
            <person name="Quatrano R.S."/>
            <person name="Boore J.L."/>
        </authorList>
    </citation>
    <scope>NUCLEOTIDE SEQUENCE [LARGE SCALE GENOMIC DNA]</scope>
</reference>
<protein>
    <recommendedName>
        <fullName evidence="8">CASP-like protein</fullName>
    </recommendedName>
</protein>
<comment type="caution">
    <text evidence="10">The sequence shown here is derived from an EMBL/GenBank/DDBJ whole genome shotgun (WGS) entry which is preliminary data.</text>
</comment>
<dbReference type="EMBL" id="ABEU02000012">
    <property type="protein sequence ID" value="PNR44303.1"/>
    <property type="molecule type" value="Genomic_DNA"/>
</dbReference>
<dbReference type="AlphaFoldDB" id="A0A2K1JRZ6"/>
<feature type="transmembrane region" description="Helical" evidence="8">
    <location>
        <begin position="74"/>
        <end position="102"/>
    </location>
</feature>
<accession>A0A2K1JRZ6</accession>
<dbReference type="InterPro" id="IPR006702">
    <property type="entry name" value="CASP_dom"/>
</dbReference>
<feature type="transmembrane region" description="Helical" evidence="8">
    <location>
        <begin position="34"/>
        <end position="54"/>
    </location>
</feature>
<dbReference type="PANTHER" id="PTHR33573">
    <property type="entry name" value="CASP-LIKE PROTEIN 4A4"/>
    <property type="match status" value="1"/>
</dbReference>
<dbReference type="NCBIfam" id="TIGR01569">
    <property type="entry name" value="A_tha_TIGR01569"/>
    <property type="match status" value="1"/>
</dbReference>
<dbReference type="PANTHER" id="PTHR33573:SF47">
    <property type="entry name" value="CASP-LIKE PROTEIN 1U1"/>
    <property type="match status" value="1"/>
</dbReference>
<evidence type="ECO:0000256" key="6">
    <source>
        <dbReference type="ARBA" id="ARBA00022989"/>
    </source>
</evidence>
<evidence type="ECO:0000256" key="1">
    <source>
        <dbReference type="ARBA" id="ARBA00004651"/>
    </source>
</evidence>
<sequence length="200" mass="21943">MAEPVIVVPRKGVYSDDSYHHHHRHHSFHSCTNFLLRTLTAGATAAAVVVMLISTQTSGTIYGYFRGRWRDYPAYKWLIIANAVVFVYSVMAAIVACFSVIARRGPLSYSPSAWLTLLVDFLAASALISAASAALAVALLARNGQDLQGTHYWPTVCNYVSKFCDYTQGAIIASFVGFGLLFLSTLLAASALYHLSHRRH</sequence>
<evidence type="ECO:0000313" key="10">
    <source>
        <dbReference type="EMBL" id="PNR44303.1"/>
    </source>
</evidence>
<proteinExistence type="inferred from homology"/>
<evidence type="ECO:0000256" key="5">
    <source>
        <dbReference type="ARBA" id="ARBA00022692"/>
    </source>
</evidence>
<feature type="transmembrane region" description="Helical" evidence="8">
    <location>
        <begin position="170"/>
        <end position="195"/>
    </location>
</feature>
<keyword evidence="6 8" id="KW-1133">Transmembrane helix</keyword>
<dbReference type="OrthoDB" id="1906221at2759"/>